<keyword evidence="2 4" id="KW-1005">Bacterial flagellum biogenesis</keyword>
<evidence type="ECO:0000256" key="4">
    <source>
        <dbReference type="HAMAP-Rule" id="MF_01185"/>
    </source>
</evidence>
<keyword evidence="4" id="KW-0143">Chaperone</keyword>
<evidence type="ECO:0000256" key="1">
    <source>
        <dbReference type="ARBA" id="ARBA00022490"/>
    </source>
</evidence>
<dbReference type="RefSeq" id="WP_264141598.1">
    <property type="nucleotide sequence ID" value="NZ_JAOYEY010000023.1"/>
</dbReference>
<dbReference type="HAMAP" id="MF_01185">
    <property type="entry name" value="FliW"/>
    <property type="match status" value="1"/>
</dbReference>
<dbReference type="Pfam" id="PF02623">
    <property type="entry name" value="FliW"/>
    <property type="match status" value="1"/>
</dbReference>
<protein>
    <recommendedName>
        <fullName evidence="4">Flagellar assembly factor FliW</fullName>
    </recommendedName>
</protein>
<keyword evidence="5" id="KW-0282">Flagellum</keyword>
<dbReference type="PANTHER" id="PTHR39190">
    <property type="entry name" value="FLAGELLAR ASSEMBLY FACTOR FLIW"/>
    <property type="match status" value="1"/>
</dbReference>
<accession>A0ABT3DC93</accession>
<evidence type="ECO:0000313" key="5">
    <source>
        <dbReference type="EMBL" id="MCV9884677.1"/>
    </source>
</evidence>
<dbReference type="PANTHER" id="PTHR39190:SF1">
    <property type="entry name" value="FLAGELLAR ASSEMBLY FACTOR FLIW"/>
    <property type="match status" value="1"/>
</dbReference>
<comment type="subcellular location">
    <subcellularLocation>
        <location evidence="4">Cytoplasm</location>
    </subcellularLocation>
</comment>
<proteinExistence type="inferred from homology"/>
<gene>
    <name evidence="4 5" type="primary">fliW</name>
    <name evidence="5" type="ORF">OIH86_03345</name>
</gene>
<dbReference type="Proteomes" id="UP001526147">
    <property type="component" value="Unassembled WGS sequence"/>
</dbReference>
<dbReference type="InterPro" id="IPR024046">
    <property type="entry name" value="Flagellar_assmbl_FliW_dom_sf"/>
</dbReference>
<comment type="function">
    <text evidence="4">Acts as an anti-CsrA protein, binds CsrA and prevents it from repressing translation of its target genes, one of which is flagellin. Binds to flagellin and participates in the assembly of the flagellum.</text>
</comment>
<comment type="similarity">
    <text evidence="4">Belongs to the FliW family.</text>
</comment>
<evidence type="ECO:0000256" key="2">
    <source>
        <dbReference type="ARBA" id="ARBA00022795"/>
    </source>
</evidence>
<dbReference type="InterPro" id="IPR003775">
    <property type="entry name" value="Flagellar_assembly_factor_FliW"/>
</dbReference>
<evidence type="ECO:0000313" key="6">
    <source>
        <dbReference type="Proteomes" id="UP001526147"/>
    </source>
</evidence>
<keyword evidence="3 4" id="KW-0810">Translation regulation</keyword>
<dbReference type="EMBL" id="JAOYEY010000023">
    <property type="protein sequence ID" value="MCV9884677.1"/>
    <property type="molecule type" value="Genomic_DNA"/>
</dbReference>
<keyword evidence="6" id="KW-1185">Reference proteome</keyword>
<dbReference type="SUPFAM" id="SSF141457">
    <property type="entry name" value="BH3618-like"/>
    <property type="match status" value="1"/>
</dbReference>
<keyword evidence="1 4" id="KW-0963">Cytoplasm</keyword>
<comment type="caution">
    <text evidence="5">The sequence shown here is derived from an EMBL/GenBank/DDBJ whole genome shotgun (WGS) entry which is preliminary data.</text>
</comment>
<organism evidence="5 6">
    <name type="scientific">Metabacillus halosaccharovorans</name>
    <dbReference type="NCBI Taxonomy" id="930124"/>
    <lineage>
        <taxon>Bacteria</taxon>
        <taxon>Bacillati</taxon>
        <taxon>Bacillota</taxon>
        <taxon>Bacilli</taxon>
        <taxon>Bacillales</taxon>
        <taxon>Bacillaceae</taxon>
        <taxon>Metabacillus</taxon>
    </lineage>
</organism>
<sequence length="145" mass="16854">MNIQTKYHGEIQVNQEDIITFEQGIPGFPHENNFILLPLDQESPFIIMQSQTTPELGFVVVNPFLFFQEYEFNLLENDKEVLKINAQEDIQILSILTVKEPFSESTANLQAPVIINHKEKLAKQIILNNTTYTTRHRIIQEEVKK</sequence>
<keyword evidence="5" id="KW-0966">Cell projection</keyword>
<comment type="subunit">
    <text evidence="4">Interacts with translational regulator CsrA and flagellin(s).</text>
</comment>
<name>A0ABT3DC93_9BACI</name>
<dbReference type="NCBIfam" id="NF009793">
    <property type="entry name" value="PRK13285.1-1"/>
    <property type="match status" value="1"/>
</dbReference>
<keyword evidence="5" id="KW-0969">Cilium</keyword>
<dbReference type="Gene3D" id="2.30.290.10">
    <property type="entry name" value="BH3618-like"/>
    <property type="match status" value="1"/>
</dbReference>
<reference evidence="5 6" key="1">
    <citation type="submission" date="2022-10" db="EMBL/GenBank/DDBJ databases">
        <title>Draft genome assembly of moderately radiation resistant bacterium Metabacillus halosaccharovorans.</title>
        <authorList>
            <person name="Pal S."/>
            <person name="Gopinathan A."/>
        </authorList>
    </citation>
    <scope>NUCLEOTIDE SEQUENCE [LARGE SCALE GENOMIC DNA]</scope>
    <source>
        <strain evidence="5 6">VITHBRA001</strain>
    </source>
</reference>
<evidence type="ECO:0000256" key="3">
    <source>
        <dbReference type="ARBA" id="ARBA00022845"/>
    </source>
</evidence>